<evidence type="ECO:0000313" key="4">
    <source>
        <dbReference type="Proteomes" id="UP001595457"/>
    </source>
</evidence>
<sequence>MRILLFLHLLGASVWVGGHLVLLLGVLPKALRQRDPQPVRAFEGIFERIGIPALLLQVVSGLWLASLWLPHDLWFSDLPLARVIQAKLLLLAFTAALGVHARLALIPRLDAQSLPRLGLHILLITLTAVAFAWAGTGFRYGGLL</sequence>
<comment type="caution">
    <text evidence="3">The sequence shown here is derived from an EMBL/GenBank/DDBJ whole genome shotgun (WGS) entry which is preliminary data.</text>
</comment>
<reference evidence="4" key="1">
    <citation type="journal article" date="2019" name="Int. J. Syst. Evol. Microbiol.">
        <title>The Global Catalogue of Microorganisms (GCM) 10K type strain sequencing project: providing services to taxonomists for standard genome sequencing and annotation.</title>
        <authorList>
            <consortium name="The Broad Institute Genomics Platform"/>
            <consortium name="The Broad Institute Genome Sequencing Center for Infectious Disease"/>
            <person name="Wu L."/>
            <person name="Ma J."/>
        </authorList>
    </citation>
    <scope>NUCLEOTIDE SEQUENCE [LARGE SCALE GENOMIC DNA]</scope>
    <source>
        <strain evidence="4">KCTC 62195</strain>
    </source>
</reference>
<evidence type="ECO:0000313" key="3">
    <source>
        <dbReference type="EMBL" id="MFC2970608.1"/>
    </source>
</evidence>
<proteinExistence type="predicted"/>
<keyword evidence="1" id="KW-0812">Transmembrane</keyword>
<keyword evidence="1" id="KW-1133">Transmembrane helix</keyword>
<feature type="transmembrane region" description="Helical" evidence="1">
    <location>
        <begin position="49"/>
        <end position="68"/>
    </location>
</feature>
<dbReference type="RefSeq" id="WP_377812180.1">
    <property type="nucleotide sequence ID" value="NZ_JBHRSJ010000001.1"/>
</dbReference>
<gene>
    <name evidence="3" type="ORF">ACFOJE_00060</name>
</gene>
<accession>A0ABV7ANL6</accession>
<protein>
    <submittedName>
        <fullName evidence="3">CopD family protein</fullName>
    </submittedName>
</protein>
<feature type="transmembrane region" description="Helical" evidence="1">
    <location>
        <begin position="6"/>
        <end position="28"/>
    </location>
</feature>
<dbReference type="EMBL" id="JBHRSJ010000001">
    <property type="protein sequence ID" value="MFC2970608.1"/>
    <property type="molecule type" value="Genomic_DNA"/>
</dbReference>
<organism evidence="3 4">
    <name type="scientific">Azotobacter bryophylli</name>
    <dbReference type="NCBI Taxonomy" id="1986537"/>
    <lineage>
        <taxon>Bacteria</taxon>
        <taxon>Pseudomonadati</taxon>
        <taxon>Pseudomonadota</taxon>
        <taxon>Gammaproteobacteria</taxon>
        <taxon>Pseudomonadales</taxon>
        <taxon>Pseudomonadaceae</taxon>
        <taxon>Azotobacter</taxon>
    </lineage>
</organism>
<feature type="transmembrane region" description="Helical" evidence="1">
    <location>
        <begin position="117"/>
        <end position="135"/>
    </location>
</feature>
<keyword evidence="4" id="KW-1185">Reference proteome</keyword>
<dbReference type="InterPro" id="IPR008457">
    <property type="entry name" value="Cu-R_CopD_dom"/>
</dbReference>
<dbReference type="Pfam" id="PF05425">
    <property type="entry name" value="CopD"/>
    <property type="match status" value="1"/>
</dbReference>
<feature type="domain" description="Copper resistance protein D" evidence="2">
    <location>
        <begin position="43"/>
        <end position="123"/>
    </location>
</feature>
<keyword evidence="1" id="KW-0472">Membrane</keyword>
<evidence type="ECO:0000259" key="2">
    <source>
        <dbReference type="Pfam" id="PF05425"/>
    </source>
</evidence>
<name>A0ABV7ANL6_9GAMM</name>
<evidence type="ECO:0000256" key="1">
    <source>
        <dbReference type="SAM" id="Phobius"/>
    </source>
</evidence>
<dbReference type="Proteomes" id="UP001595457">
    <property type="component" value="Unassembled WGS sequence"/>
</dbReference>
<feature type="transmembrane region" description="Helical" evidence="1">
    <location>
        <begin position="88"/>
        <end position="105"/>
    </location>
</feature>